<keyword evidence="9" id="KW-1185">Reference proteome</keyword>
<evidence type="ECO:0000256" key="2">
    <source>
        <dbReference type="ARBA" id="ARBA00009260"/>
    </source>
</evidence>
<evidence type="ECO:0000259" key="7">
    <source>
        <dbReference type="Pfam" id="PF05840"/>
    </source>
</evidence>
<comment type="similarity">
    <text evidence="2">Belongs to the phage GPA family.</text>
</comment>
<keyword evidence="5" id="KW-0255">Endonuclease</keyword>
<dbReference type="Proteomes" id="UP000627464">
    <property type="component" value="Unassembled WGS sequence"/>
</dbReference>
<evidence type="ECO:0000313" key="9">
    <source>
        <dbReference type="Proteomes" id="UP000627464"/>
    </source>
</evidence>
<evidence type="ECO:0000256" key="5">
    <source>
        <dbReference type="ARBA" id="ARBA00022759"/>
    </source>
</evidence>
<dbReference type="RefSeq" id="WP_188472334.1">
    <property type="nucleotide sequence ID" value="NZ_BMFZ01000003.1"/>
</dbReference>
<evidence type="ECO:0000256" key="6">
    <source>
        <dbReference type="ARBA" id="ARBA00022801"/>
    </source>
</evidence>
<comment type="caution">
    <text evidence="8">The sequence shown here is derived from an EMBL/GenBank/DDBJ whole genome shotgun (WGS) entry which is preliminary data.</text>
</comment>
<accession>A0ABQ1GE65</accession>
<proteinExistence type="inferred from homology"/>
<gene>
    <name evidence="8" type="ORF">GCM10011328_16350</name>
</gene>
<keyword evidence="4" id="KW-0540">Nuclease</keyword>
<name>A0ABQ1GE65_9GAMM</name>
<dbReference type="EMBL" id="BMFZ01000003">
    <property type="protein sequence ID" value="GGA42045.1"/>
    <property type="molecule type" value="Genomic_DNA"/>
</dbReference>
<dbReference type="InterPro" id="IPR008766">
    <property type="entry name" value="Replication_gene_A-like"/>
</dbReference>
<comment type="function">
    <text evidence="1">Possible endonuclease which induces a single-strand cut and initiates DNA replication.</text>
</comment>
<organism evidence="8 9">
    <name type="scientific">Hafnia psychrotolerans</name>
    <dbReference type="NCBI Taxonomy" id="1477018"/>
    <lineage>
        <taxon>Bacteria</taxon>
        <taxon>Pseudomonadati</taxon>
        <taxon>Pseudomonadota</taxon>
        <taxon>Gammaproteobacteria</taxon>
        <taxon>Enterobacterales</taxon>
        <taxon>Hafniaceae</taxon>
        <taxon>Hafnia</taxon>
    </lineage>
</organism>
<keyword evidence="3" id="KW-0235">DNA replication</keyword>
<keyword evidence="6" id="KW-0378">Hydrolase</keyword>
<reference evidence="9" key="1">
    <citation type="journal article" date="2019" name="Int. J. Syst. Evol. Microbiol.">
        <title>The Global Catalogue of Microorganisms (GCM) 10K type strain sequencing project: providing services to taxonomists for standard genome sequencing and annotation.</title>
        <authorList>
            <consortium name="The Broad Institute Genomics Platform"/>
            <consortium name="The Broad Institute Genome Sequencing Center for Infectious Disease"/>
            <person name="Wu L."/>
            <person name="Ma J."/>
        </authorList>
    </citation>
    <scope>NUCLEOTIDE SEQUENCE [LARGE SCALE GENOMIC DNA]</scope>
    <source>
        <strain evidence="9">CGMCC 1.12806</strain>
    </source>
</reference>
<sequence>MTPDLTEYAYWWNAPRPAISAYYDAPASDEITADEMPAHPLVENHITRLIKRSGIWKPSDNVSFAEKVRTLDFREPDNTSLLLRRDYASAIREQYFDHARQWAESPAGVEERLSEQQFFIREAYRQKIHWLRQNREERHINAFFMGTVKKALLRLEAVRAHQTARDASSSELVVYWRTRWTHLAEYSKREVLTAANQIASSVAEMFETECNALKTTPAEMKDDDLFWLYRHLGNEVFGLRVTPPLWRCTLDRFSVFSSILRITSPDWWGRKLWRMRCEWRENQFRAIGVIHKKRMPYVSFDALSQWQEQRRKNREFFKAHELVDEDGNVASLENMVNASVSNPAIRRHELMARMEGVEFVAIDRGDEGVFLTITCPSRYHSNIHSGHQNPKWSHASPRQAQRYLCKVWGRATSALKRRGLRPYGFRVAEPHHDATPHWHALLFMPPDEVKETIEILRDYFTKEDRAELGRNTGARFKAKKMDPAKGSATAYVAKYISKNIDGYALAGEVDDETGKPLKETAKYAMAWASQHRIRQFQPFGQPPVTVWRELRKLNNQLENIQKEAGTFKRGAQMLADQAMDAVLAAADVGCFASYITKQGGVLIPRDRYTVRIAYEEAEEQNDYGENPEKIFGVFSPLLGEVSRICTRLIKWKIRTKQATKGDARSVSAVEASAFQDGPAVPWSSVNNSTGEQKTARNEAVNAHPVDEIDSTLPPEIPDFDRMDDKARRALLRRLRNHPPEGRNYQISSTTPREKTKGEQAFSQAADELVSNLSKYAHSIGWELPPHVLRRLAAGHVVDIGGKFYRVDHCGNVRQSKPDYGTRARNLLQRFNNLKGGTAQT</sequence>
<evidence type="ECO:0000256" key="4">
    <source>
        <dbReference type="ARBA" id="ARBA00022722"/>
    </source>
</evidence>
<protein>
    <submittedName>
        <fullName evidence="8">Replication endonuclease from prophage-like region 1</fullName>
    </submittedName>
</protein>
<evidence type="ECO:0000256" key="3">
    <source>
        <dbReference type="ARBA" id="ARBA00022705"/>
    </source>
</evidence>
<evidence type="ECO:0000256" key="1">
    <source>
        <dbReference type="ARBA" id="ARBA00003293"/>
    </source>
</evidence>
<evidence type="ECO:0000313" key="8">
    <source>
        <dbReference type="EMBL" id="GGA42045.1"/>
    </source>
</evidence>
<feature type="domain" description="Replication gene A protein-like" evidence="7">
    <location>
        <begin position="193"/>
        <end position="503"/>
    </location>
</feature>
<dbReference type="Pfam" id="PF05840">
    <property type="entry name" value="Phage_GPA"/>
    <property type="match status" value="1"/>
</dbReference>